<feature type="region of interest" description="Disordered" evidence="1">
    <location>
        <begin position="120"/>
        <end position="147"/>
    </location>
</feature>
<keyword evidence="4" id="KW-1185">Reference proteome</keyword>
<accession>A0AAV7EY45</accession>
<feature type="chain" id="PRO_5043775978" evidence="2">
    <location>
        <begin position="19"/>
        <end position="147"/>
    </location>
</feature>
<organism evidence="3 4">
    <name type="scientific">Aristolochia fimbriata</name>
    <name type="common">White veined hardy Dutchman's pipe vine</name>
    <dbReference type="NCBI Taxonomy" id="158543"/>
    <lineage>
        <taxon>Eukaryota</taxon>
        <taxon>Viridiplantae</taxon>
        <taxon>Streptophyta</taxon>
        <taxon>Embryophyta</taxon>
        <taxon>Tracheophyta</taxon>
        <taxon>Spermatophyta</taxon>
        <taxon>Magnoliopsida</taxon>
        <taxon>Magnoliidae</taxon>
        <taxon>Piperales</taxon>
        <taxon>Aristolochiaceae</taxon>
        <taxon>Aristolochia</taxon>
    </lineage>
</organism>
<dbReference type="EMBL" id="JAINDJ010000003">
    <property type="protein sequence ID" value="KAG9452492.1"/>
    <property type="molecule type" value="Genomic_DNA"/>
</dbReference>
<sequence>MCLLFYCMLHATNKGAQSAENIYCISRYGIFLAAKNLMGKRFETGERGERGERGRERERQGQGFGRRYPSMGMRAEIYASVTKQRLLLMGGLDDSWRPQARGLALGSGYTVEWSGVVPSPRPWGMKRKKKEENGEEEKGLEGGGVNC</sequence>
<feature type="signal peptide" evidence="2">
    <location>
        <begin position="1"/>
        <end position="18"/>
    </location>
</feature>
<evidence type="ECO:0000313" key="4">
    <source>
        <dbReference type="Proteomes" id="UP000825729"/>
    </source>
</evidence>
<feature type="compositionally biased region" description="Basic and acidic residues" evidence="1">
    <location>
        <begin position="130"/>
        <end position="140"/>
    </location>
</feature>
<feature type="compositionally biased region" description="Basic and acidic residues" evidence="1">
    <location>
        <begin position="44"/>
        <end position="60"/>
    </location>
</feature>
<dbReference type="Proteomes" id="UP000825729">
    <property type="component" value="Unassembled WGS sequence"/>
</dbReference>
<keyword evidence="2" id="KW-0732">Signal</keyword>
<feature type="region of interest" description="Disordered" evidence="1">
    <location>
        <begin position="44"/>
        <end position="67"/>
    </location>
</feature>
<reference evidence="3 4" key="1">
    <citation type="submission" date="2021-07" db="EMBL/GenBank/DDBJ databases">
        <title>The Aristolochia fimbriata genome: insights into angiosperm evolution, floral development and chemical biosynthesis.</title>
        <authorList>
            <person name="Jiao Y."/>
        </authorList>
    </citation>
    <scope>NUCLEOTIDE SEQUENCE [LARGE SCALE GENOMIC DNA]</scope>
    <source>
        <strain evidence="3">IBCAS-2021</strain>
        <tissue evidence="3">Leaf</tissue>
    </source>
</reference>
<gene>
    <name evidence="3" type="ORF">H6P81_005396</name>
</gene>
<evidence type="ECO:0000256" key="2">
    <source>
        <dbReference type="SAM" id="SignalP"/>
    </source>
</evidence>
<evidence type="ECO:0000256" key="1">
    <source>
        <dbReference type="SAM" id="MobiDB-lite"/>
    </source>
</evidence>
<proteinExistence type="predicted"/>
<evidence type="ECO:0000313" key="3">
    <source>
        <dbReference type="EMBL" id="KAG9452492.1"/>
    </source>
</evidence>
<protein>
    <submittedName>
        <fullName evidence="3">Uncharacterized protein</fullName>
    </submittedName>
</protein>
<name>A0AAV7EY45_ARIFI</name>
<dbReference type="AlphaFoldDB" id="A0AAV7EY45"/>
<comment type="caution">
    <text evidence="3">The sequence shown here is derived from an EMBL/GenBank/DDBJ whole genome shotgun (WGS) entry which is preliminary data.</text>
</comment>